<accession>A0A7V5P1E8</accession>
<dbReference type="InterPro" id="IPR000160">
    <property type="entry name" value="GGDEF_dom"/>
</dbReference>
<evidence type="ECO:0000259" key="3">
    <source>
        <dbReference type="PROSITE" id="PS50887"/>
    </source>
</evidence>
<dbReference type="CDD" id="cd01949">
    <property type="entry name" value="GGDEF"/>
    <property type="match status" value="1"/>
</dbReference>
<comment type="caution">
    <text evidence="4">The sequence shown here is derived from an EMBL/GenBank/DDBJ whole genome shotgun (WGS) entry which is preliminary data.</text>
</comment>
<dbReference type="Gene3D" id="3.30.70.270">
    <property type="match status" value="1"/>
</dbReference>
<organism evidence="4">
    <name type="scientific">Thermodesulfatator atlanticus</name>
    <dbReference type="NCBI Taxonomy" id="501497"/>
    <lineage>
        <taxon>Bacteria</taxon>
        <taxon>Pseudomonadati</taxon>
        <taxon>Thermodesulfobacteriota</taxon>
        <taxon>Thermodesulfobacteria</taxon>
        <taxon>Thermodesulfobacteriales</taxon>
        <taxon>Thermodesulfatatoraceae</taxon>
        <taxon>Thermodesulfatator</taxon>
    </lineage>
</organism>
<feature type="domain" description="GGDEF" evidence="3">
    <location>
        <begin position="73"/>
        <end position="207"/>
    </location>
</feature>
<reference evidence="4" key="1">
    <citation type="journal article" date="2020" name="mSystems">
        <title>Genome- and Community-Level Interaction Insights into Carbon Utilization and Element Cycling Functions of Hydrothermarchaeota in Hydrothermal Sediment.</title>
        <authorList>
            <person name="Zhou Z."/>
            <person name="Liu Y."/>
            <person name="Xu W."/>
            <person name="Pan J."/>
            <person name="Luo Z.H."/>
            <person name="Li M."/>
        </authorList>
    </citation>
    <scope>NUCLEOTIDE SEQUENCE [LARGE SCALE GENOMIC DNA]</scope>
    <source>
        <strain evidence="4">HyVt-533</strain>
    </source>
</reference>
<dbReference type="Pfam" id="PF00990">
    <property type="entry name" value="GGDEF"/>
    <property type="match status" value="1"/>
</dbReference>
<evidence type="ECO:0000256" key="1">
    <source>
        <dbReference type="ARBA" id="ARBA00012528"/>
    </source>
</evidence>
<sequence length="234" mass="26801">MDIKRKITEVKKFLREQAPACDQEILHYLEELCQLCEELYAQASIDFLTGLYNRRFFEKELELSVERAKRDRLIFSLILLDLDHFKKINDRYGHLAGDQVLKGVGSLIKKSIRKIDIPARYGGEEFAIILPGTGFEGALSVARRLKEKISEADFDAQPQPIKVTASMGVGTYRPLNGLSPQEFFKHIDALLYQAKQAGRNQIFPRQPQQVFGDELEGITYDEKQALKGVWLHDD</sequence>
<protein>
    <recommendedName>
        <fullName evidence="1">diguanylate cyclase</fullName>
        <ecNumber evidence="1">2.7.7.65</ecNumber>
    </recommendedName>
</protein>
<dbReference type="FunFam" id="3.30.70.270:FF:000001">
    <property type="entry name" value="Diguanylate cyclase domain protein"/>
    <property type="match status" value="1"/>
</dbReference>
<proteinExistence type="predicted"/>
<dbReference type="EC" id="2.7.7.65" evidence="1"/>
<gene>
    <name evidence="4" type="ORF">ENJ96_08280</name>
</gene>
<dbReference type="SMART" id="SM00267">
    <property type="entry name" value="GGDEF"/>
    <property type="match status" value="1"/>
</dbReference>
<dbReference type="InterPro" id="IPR043128">
    <property type="entry name" value="Rev_trsase/Diguanyl_cyclase"/>
</dbReference>
<dbReference type="InterPro" id="IPR029787">
    <property type="entry name" value="Nucleotide_cyclase"/>
</dbReference>
<dbReference type="EMBL" id="DROK01000246">
    <property type="protein sequence ID" value="HHI97837.1"/>
    <property type="molecule type" value="Genomic_DNA"/>
</dbReference>
<dbReference type="PANTHER" id="PTHR45138:SF9">
    <property type="entry name" value="DIGUANYLATE CYCLASE DGCM-RELATED"/>
    <property type="match status" value="1"/>
</dbReference>
<comment type="catalytic activity">
    <reaction evidence="2">
        <text>2 GTP = 3',3'-c-di-GMP + 2 diphosphate</text>
        <dbReference type="Rhea" id="RHEA:24898"/>
        <dbReference type="ChEBI" id="CHEBI:33019"/>
        <dbReference type="ChEBI" id="CHEBI:37565"/>
        <dbReference type="ChEBI" id="CHEBI:58805"/>
        <dbReference type="EC" id="2.7.7.65"/>
    </reaction>
</comment>
<dbReference type="PROSITE" id="PS50887">
    <property type="entry name" value="GGDEF"/>
    <property type="match status" value="1"/>
</dbReference>
<dbReference type="NCBIfam" id="TIGR00254">
    <property type="entry name" value="GGDEF"/>
    <property type="match status" value="1"/>
</dbReference>
<dbReference type="GO" id="GO:0052621">
    <property type="term" value="F:diguanylate cyclase activity"/>
    <property type="evidence" value="ECO:0007669"/>
    <property type="project" value="UniProtKB-EC"/>
</dbReference>
<dbReference type="SUPFAM" id="SSF55073">
    <property type="entry name" value="Nucleotide cyclase"/>
    <property type="match status" value="1"/>
</dbReference>
<dbReference type="InterPro" id="IPR050469">
    <property type="entry name" value="Diguanylate_Cyclase"/>
</dbReference>
<evidence type="ECO:0000256" key="2">
    <source>
        <dbReference type="ARBA" id="ARBA00034247"/>
    </source>
</evidence>
<name>A0A7V5P1E8_9BACT</name>
<dbReference type="PANTHER" id="PTHR45138">
    <property type="entry name" value="REGULATORY COMPONENTS OF SENSORY TRANSDUCTION SYSTEM"/>
    <property type="match status" value="1"/>
</dbReference>
<dbReference type="Proteomes" id="UP000886101">
    <property type="component" value="Unassembled WGS sequence"/>
</dbReference>
<dbReference type="AlphaFoldDB" id="A0A7V5P1E8"/>
<evidence type="ECO:0000313" key="4">
    <source>
        <dbReference type="EMBL" id="HHI97837.1"/>
    </source>
</evidence>